<feature type="compositionally biased region" description="Low complexity" evidence="5">
    <location>
        <begin position="134"/>
        <end position="147"/>
    </location>
</feature>
<feature type="region of interest" description="Disordered" evidence="5">
    <location>
        <begin position="134"/>
        <end position="160"/>
    </location>
</feature>
<feature type="compositionally biased region" description="Basic and acidic residues" evidence="5">
    <location>
        <begin position="148"/>
        <end position="160"/>
    </location>
</feature>
<dbReference type="Pfam" id="PF03770">
    <property type="entry name" value="IPK"/>
    <property type="match status" value="1"/>
</dbReference>
<evidence type="ECO:0000256" key="4">
    <source>
        <dbReference type="RuleBase" id="RU363090"/>
    </source>
</evidence>
<feature type="compositionally biased region" description="Basic residues" evidence="5">
    <location>
        <begin position="471"/>
        <end position="481"/>
    </location>
</feature>
<feature type="compositionally biased region" description="Polar residues" evidence="5">
    <location>
        <begin position="494"/>
        <end position="508"/>
    </location>
</feature>
<dbReference type="Gene3D" id="3.30.470.160">
    <property type="entry name" value="Inositol polyphosphate kinase"/>
    <property type="match status" value="1"/>
</dbReference>
<protein>
    <recommendedName>
        <fullName evidence="4">Kinase</fullName>
        <ecNumber evidence="4">2.7.-.-</ecNumber>
    </recommendedName>
</protein>
<evidence type="ECO:0000256" key="3">
    <source>
        <dbReference type="ARBA" id="ARBA00022777"/>
    </source>
</evidence>
<evidence type="ECO:0000313" key="7">
    <source>
        <dbReference type="EMBL" id="ONH71586.1"/>
    </source>
</evidence>
<organism evidence="6 8">
    <name type="scientific">Pichia kudriavzevii</name>
    <name type="common">Yeast</name>
    <name type="synonym">Issatchenkia orientalis</name>
    <dbReference type="NCBI Taxonomy" id="4909"/>
    <lineage>
        <taxon>Eukaryota</taxon>
        <taxon>Fungi</taxon>
        <taxon>Dikarya</taxon>
        <taxon>Ascomycota</taxon>
        <taxon>Saccharomycotina</taxon>
        <taxon>Pichiomycetes</taxon>
        <taxon>Pichiales</taxon>
        <taxon>Pichiaceae</taxon>
        <taxon>Pichia</taxon>
    </lineage>
</organism>
<dbReference type="GO" id="GO:0046854">
    <property type="term" value="P:phosphatidylinositol phosphate biosynthetic process"/>
    <property type="evidence" value="ECO:0007669"/>
    <property type="project" value="TreeGrafter"/>
</dbReference>
<reference evidence="7" key="4">
    <citation type="submission" date="2017-01" db="EMBL/GenBank/DDBJ databases">
        <authorList>
            <person name="Mah S.A."/>
            <person name="Swanson W.J."/>
            <person name="Moy G.W."/>
            <person name="Vacquier V.D."/>
        </authorList>
    </citation>
    <scope>NUCLEOTIDE SEQUENCE [LARGE SCALE GENOMIC DNA]</scope>
    <source>
        <strain evidence="7">129</strain>
    </source>
</reference>
<feature type="region of interest" description="Disordered" evidence="5">
    <location>
        <begin position="360"/>
        <end position="383"/>
    </location>
</feature>
<evidence type="ECO:0000313" key="6">
    <source>
        <dbReference type="EMBL" id="KGK40700.1"/>
    </source>
</evidence>
<feature type="compositionally biased region" description="Low complexity" evidence="5">
    <location>
        <begin position="437"/>
        <end position="447"/>
    </location>
</feature>
<evidence type="ECO:0000256" key="2">
    <source>
        <dbReference type="ARBA" id="ARBA00022679"/>
    </source>
</evidence>
<evidence type="ECO:0000313" key="8">
    <source>
        <dbReference type="Proteomes" id="UP000029867"/>
    </source>
</evidence>
<sequence>MCDEIIEAHDECPSDVTIKSQDSGDTRDDSLQTSSKSSKMAGRKAAKSLRLFRGSVAGDENVESSRHPQETHELERIKNREMNIELTNPCTLPKLQFNKQIVAGKELSLDHPVSPMGTRRNTSKYNAQLFLSPQTSTQATQNQSNDQSRQETTESPHREAFVEDDNMPIIEPVSSAIYFPHAPANVTVETTPEHLTAAAEFDHLEEEMVEEIPPNLDSDPGSNQQDKNNRTIPVCRKLDFNERKKSCIQDTAEENEVFEKPGKGGDTVHVDELTTDESGQPNDDTKYSLAVELQPFKNKVGGHTAIFKFSHRAVCKALVNRENTWYENIEILHPELLKYMPKYIGVLNVRYSTILEDETCENSEDPKLHGGSTSKLEESHESVEVKPKLDRCYSDNVSFPEVVLEDNIHIVPQSLWGHYSSSSPGEDSYADNRSKLTSSGTVPGSTSVNTKLKELVLSEVFAPIRDYTQKARAKRHSHYRRSRDSTSRSSISSNPQNIQLTNMPSGHTQRPRFHRYSTSSISTPSSLKHLGIHHFSIADCQPISENLGTFSGNNDANVTVEPSSVQSDDLKLHQKFRSDSTTDIEHDSVQFPDRETFISNLKKLSLETSRENAIDDDLDDGISPTDNMNESVIFDMENDDSTARNNGNEDSGSQDNNKERPENRLRKHTRFERFILLEDLTSGMKYPCVLDLKMGTRQYGTEARKSKQESQRKKCHSTTSKQLGTRICGMQVWDTKKQSFINRDKYFGRKVTVGYEFFRSLSRFLYDGNSIYSIVKHIPKLVDGIRELVEIIEKLVDYRLYGSSILLMYDSEKDQASRHESTIILRLIDFAQSVIGGMELSPNTTIPPYHKGEPDLGYIKGLKSLIYYFSTMFKEFTHGYEYKGFEDAWTVIRELDARHELDYSCEWLDDFSNEELSCPFRFQPIPPLDSIYENASD</sequence>
<dbReference type="eggNOG" id="KOG1620">
    <property type="taxonomic scope" value="Eukaryota"/>
</dbReference>
<dbReference type="EC" id="2.7.-.-" evidence="4"/>
<dbReference type="SUPFAM" id="SSF56104">
    <property type="entry name" value="SAICAR synthase-like"/>
    <property type="match status" value="1"/>
</dbReference>
<reference evidence="6" key="2">
    <citation type="submission" date="2014-08" db="EMBL/GenBank/DDBJ databases">
        <title>Exploiting Issatchenkia orientalis SD108 for Succinic Acid Production.</title>
        <authorList>
            <person name="Xiao H."/>
            <person name="Shao Z."/>
            <person name="Jiang Y."/>
            <person name="Dole S."/>
            <person name="Zhao H."/>
        </authorList>
    </citation>
    <scope>NUCLEOTIDE SEQUENCE [LARGE SCALE GENOMIC DNA]</scope>
    <source>
        <strain evidence="6">SD108</strain>
    </source>
</reference>
<dbReference type="GO" id="GO:0008440">
    <property type="term" value="F:inositol-1,4,5-trisphosphate 3-kinase activity"/>
    <property type="evidence" value="ECO:0007669"/>
    <property type="project" value="TreeGrafter"/>
</dbReference>
<feature type="region of interest" description="Disordered" evidence="5">
    <location>
        <begin position="1"/>
        <end position="46"/>
    </location>
</feature>
<dbReference type="EMBL" id="JQFK01000001">
    <property type="protein sequence ID" value="KGK40700.1"/>
    <property type="molecule type" value="Genomic_DNA"/>
</dbReference>
<feature type="region of interest" description="Disordered" evidence="5">
    <location>
        <begin position="638"/>
        <end position="665"/>
    </location>
</feature>
<evidence type="ECO:0000313" key="9">
    <source>
        <dbReference type="Proteomes" id="UP000189274"/>
    </source>
</evidence>
<dbReference type="GO" id="GO:0005737">
    <property type="term" value="C:cytoplasm"/>
    <property type="evidence" value="ECO:0007669"/>
    <property type="project" value="TreeGrafter"/>
</dbReference>
<gene>
    <name evidence="7" type="ORF">BOH78_4403</name>
    <name evidence="6" type="ORF">JL09_g139</name>
</gene>
<comment type="caution">
    <text evidence="6">The sequence shown here is derived from an EMBL/GenBank/DDBJ whole genome shotgun (WGS) entry which is preliminary data.</text>
</comment>
<dbReference type="EMBL" id="MQVM01000032">
    <property type="protein sequence ID" value="ONH71586.1"/>
    <property type="molecule type" value="Genomic_DNA"/>
</dbReference>
<dbReference type="PANTHER" id="PTHR12400">
    <property type="entry name" value="INOSITOL POLYPHOSPHATE KINASE"/>
    <property type="match status" value="1"/>
</dbReference>
<proteinExistence type="inferred from homology"/>
<keyword evidence="2 4" id="KW-0808">Transferase</keyword>
<feature type="compositionally biased region" description="Basic and acidic residues" evidence="5">
    <location>
        <begin position="1"/>
        <end position="12"/>
    </location>
</feature>
<dbReference type="InterPro" id="IPR005522">
    <property type="entry name" value="IPK"/>
</dbReference>
<name>A0A099P6Z8_PICKU</name>
<dbReference type="Proteomes" id="UP000029867">
    <property type="component" value="Unassembled WGS sequence"/>
</dbReference>
<feature type="compositionally biased region" description="Polar residues" evidence="5">
    <location>
        <begin position="643"/>
        <end position="655"/>
    </location>
</feature>
<evidence type="ECO:0000256" key="1">
    <source>
        <dbReference type="ARBA" id="ARBA00007374"/>
    </source>
</evidence>
<dbReference type="PANTHER" id="PTHR12400:SF21">
    <property type="entry name" value="KINASE"/>
    <property type="match status" value="1"/>
</dbReference>
<dbReference type="Proteomes" id="UP000189274">
    <property type="component" value="Unassembled WGS sequence"/>
</dbReference>
<dbReference type="VEuPathDB" id="FungiDB:C5L36_0A11620"/>
<keyword evidence="3 4" id="KW-0418">Kinase</keyword>
<feature type="region of interest" description="Disordered" evidence="5">
    <location>
        <begin position="469"/>
        <end position="520"/>
    </location>
</feature>
<feature type="region of interest" description="Disordered" evidence="5">
    <location>
        <begin position="419"/>
        <end position="447"/>
    </location>
</feature>
<dbReference type="InterPro" id="IPR038286">
    <property type="entry name" value="IPK_sf"/>
</dbReference>
<comment type="similarity">
    <text evidence="1 4">Belongs to the inositol phosphokinase (IPK) family.</text>
</comment>
<reference evidence="9" key="3">
    <citation type="journal article" date="2017" name="Genome Announc.">
        <title>Genome sequences of Cyberlindnera fabianii 65, Pichia kudriavzevii 129, and Saccharomyces cerevisiae 131 isolated from fermented masau fruits in Zimbabwe.</title>
        <authorList>
            <person name="van Rijswijck I.M.H."/>
            <person name="Derks M.F.L."/>
            <person name="Abee T."/>
            <person name="de Ridder D."/>
            <person name="Smid E.J."/>
        </authorList>
    </citation>
    <scope>NUCLEOTIDE SEQUENCE [LARGE SCALE GENOMIC DNA]</scope>
    <source>
        <strain evidence="9">129</strain>
    </source>
</reference>
<dbReference type="HOGENOM" id="CLU_004422_1_0_1"/>
<dbReference type="GO" id="GO:0032958">
    <property type="term" value="P:inositol phosphate biosynthetic process"/>
    <property type="evidence" value="ECO:0007669"/>
    <property type="project" value="InterPro"/>
</dbReference>
<accession>A0A099P6Z8</accession>
<evidence type="ECO:0000256" key="5">
    <source>
        <dbReference type="SAM" id="MobiDB-lite"/>
    </source>
</evidence>
<dbReference type="AlphaFoldDB" id="A0A099P6Z8"/>
<reference evidence="8" key="1">
    <citation type="journal article" date="2014" name="Microb. Cell Fact.">
        <title>Exploiting Issatchenkia orientalis SD108 for succinic acid production.</title>
        <authorList>
            <person name="Xiao H."/>
            <person name="Shao Z."/>
            <person name="Jiang Y."/>
            <person name="Dole S."/>
            <person name="Zhao H."/>
        </authorList>
    </citation>
    <scope>NUCLEOTIDE SEQUENCE [LARGE SCALE GENOMIC DNA]</scope>
    <source>
        <strain evidence="8">SD108</strain>
    </source>
</reference>
<dbReference type="GO" id="GO:0000824">
    <property type="term" value="F:inositol-1,4,5,6-tetrakisphosphate 3-kinase activity"/>
    <property type="evidence" value="ECO:0007669"/>
    <property type="project" value="TreeGrafter"/>
</dbReference>
<dbReference type="GO" id="GO:0005634">
    <property type="term" value="C:nucleus"/>
    <property type="evidence" value="ECO:0007669"/>
    <property type="project" value="TreeGrafter"/>
</dbReference>